<evidence type="ECO:0000256" key="2">
    <source>
        <dbReference type="ARBA" id="ARBA00007424"/>
    </source>
</evidence>
<dbReference type="InterPro" id="IPR036467">
    <property type="entry name" value="LS/RS_sf"/>
</dbReference>
<comment type="catalytic activity">
    <reaction evidence="6 7">
        <text>(2S)-2-hydroxy-3-oxobutyl phosphate + 5-amino-6-(D-ribitylamino)uracil = 6,7-dimethyl-8-(1-D-ribityl)lumazine + phosphate + 2 H2O + H(+)</text>
        <dbReference type="Rhea" id="RHEA:26152"/>
        <dbReference type="ChEBI" id="CHEBI:15377"/>
        <dbReference type="ChEBI" id="CHEBI:15378"/>
        <dbReference type="ChEBI" id="CHEBI:15934"/>
        <dbReference type="ChEBI" id="CHEBI:43474"/>
        <dbReference type="ChEBI" id="CHEBI:58201"/>
        <dbReference type="ChEBI" id="CHEBI:58830"/>
        <dbReference type="EC" id="2.5.1.78"/>
    </reaction>
</comment>
<reference evidence="8 9" key="3">
    <citation type="journal article" date="2008" name="FEMS Microbiol. Ecol.">
        <title>Identification and characterization of genes underlying chitinolysis in Collimonas fungivorans Ter331.</title>
        <authorList>
            <person name="Fritsche K."/>
            <person name="de Boer W."/>
            <person name="Gerards S."/>
            <person name="van den Berg M."/>
            <person name="van Veen J.A."/>
            <person name="Leveau J.H."/>
        </authorList>
    </citation>
    <scope>NUCLEOTIDE SEQUENCE [LARGE SCALE GENOMIC DNA]</scope>
    <source>
        <strain evidence="8 9">Ter331</strain>
    </source>
</reference>
<evidence type="ECO:0000256" key="5">
    <source>
        <dbReference type="ARBA" id="ARBA00022679"/>
    </source>
</evidence>
<reference evidence="9" key="6">
    <citation type="submission" date="2011-05" db="EMBL/GenBank/DDBJ databases">
        <title>Complete sequence of Collimonas fungivorans Ter331.</title>
        <authorList>
            <person name="Leveau J.H."/>
        </authorList>
    </citation>
    <scope>NUCLEOTIDE SEQUENCE [LARGE SCALE GENOMIC DNA]</scope>
    <source>
        <strain evidence="9">Ter331</strain>
    </source>
</reference>
<dbReference type="GO" id="GO:0009231">
    <property type="term" value="P:riboflavin biosynthetic process"/>
    <property type="evidence" value="ECO:0007669"/>
    <property type="project" value="UniProtKB-UniRule"/>
</dbReference>
<comment type="function">
    <text evidence="7">Catalyzes the formation of 6,7-dimethyl-8-ribityllumazine by condensation of 5-amino-6-(D-ribitylamino)uracil with 3,4-dihydroxy-2-butanone 4-phosphate. This is the penultimate step in the biosynthesis of riboflavin.</text>
</comment>
<dbReference type="EMBL" id="CP002745">
    <property type="protein sequence ID" value="AEK63891.1"/>
    <property type="molecule type" value="Genomic_DNA"/>
</dbReference>
<comment type="caution">
    <text evidence="7">Lacks conserved residue(s) required for the propagation of feature annotation.</text>
</comment>
<evidence type="ECO:0000256" key="1">
    <source>
        <dbReference type="ARBA" id="ARBA00004917"/>
    </source>
</evidence>
<proteinExistence type="inferred from homology"/>
<comment type="pathway">
    <text evidence="1 7">Cofactor biosynthesis; riboflavin biosynthesis; riboflavin from 2-hydroxy-3-oxobutyl phosphate and 5-amino-6-(D-ribitylamino)uracil: step 1/2.</text>
</comment>
<accession>G0AE42</accession>
<reference evidence="8 9" key="1">
    <citation type="journal article" date="2004" name="Environ. Microbiol.">
        <title>Phylogeny-function analysis of (meta)genomic libraries: screening for expression of ribosomal RNA genes by large-insert library fluorescent in situ hybridization (LIL-FISH).</title>
        <authorList>
            <person name="Leveau J.H."/>
            <person name="Gerards S."/>
            <person name="de Boer W."/>
            <person name="van Veen J.A."/>
        </authorList>
    </citation>
    <scope>NUCLEOTIDE SEQUENCE [LARGE SCALE GENOMIC DNA]</scope>
    <source>
        <strain evidence="8 9">Ter331</strain>
    </source>
</reference>
<evidence type="ECO:0000256" key="7">
    <source>
        <dbReference type="HAMAP-Rule" id="MF_00178"/>
    </source>
</evidence>
<evidence type="ECO:0000256" key="3">
    <source>
        <dbReference type="ARBA" id="ARBA00012664"/>
    </source>
</evidence>
<gene>
    <name evidence="7" type="primary">ribH</name>
    <name evidence="8" type="synonym">ribH2</name>
    <name evidence="8" type="ordered locus">CFU_4069</name>
</gene>
<reference evidence="8 9" key="2">
    <citation type="journal article" date="2006" name="J. Microbiol. Methods">
        <title>Genomic flank-sequencing of plasposon insertion sites for rapid identification of functional genes.</title>
        <authorList>
            <person name="Leveau J.H."/>
            <person name="Gerards S."/>
            <person name="Fritsche K."/>
            <person name="Zondag G."/>
            <person name="van Veen J.A."/>
        </authorList>
    </citation>
    <scope>NUCLEOTIDE SEQUENCE [LARGE SCALE GENOMIC DNA]</scope>
    <source>
        <strain evidence="8 9">Ter331</strain>
    </source>
</reference>
<dbReference type="PANTHER" id="PTHR21058">
    <property type="entry name" value="6,7-DIMETHYL-8-RIBITYLLUMAZINE SYNTHASE DMRL SYNTHASE LUMAZINE SYNTHASE"/>
    <property type="match status" value="1"/>
</dbReference>
<feature type="active site" description="Proton donor" evidence="7">
    <location>
        <position position="134"/>
    </location>
</feature>
<dbReference type="CDD" id="cd09208">
    <property type="entry name" value="Lumazine_synthase-II"/>
    <property type="match status" value="1"/>
</dbReference>
<comment type="similarity">
    <text evidence="2 7">Belongs to the DMRL synthase family.</text>
</comment>
<evidence type="ECO:0000256" key="4">
    <source>
        <dbReference type="ARBA" id="ARBA00022619"/>
    </source>
</evidence>
<feature type="binding site" evidence="7">
    <location>
        <position position="159"/>
    </location>
    <ligand>
        <name>5-amino-6-(D-ribitylamino)uracil</name>
        <dbReference type="ChEBI" id="CHEBI:15934"/>
    </ligand>
</feature>
<protein>
    <recommendedName>
        <fullName evidence="3 7">6,7-dimethyl-8-ribityllumazine synthase</fullName>
        <shortName evidence="7">DMRL synthase</shortName>
        <shortName evidence="7">LS</shortName>
        <shortName evidence="7">Lumazine synthase</shortName>
        <ecNumber evidence="3 7">2.5.1.78</ecNumber>
    </recommendedName>
</protein>
<keyword evidence="4 7" id="KW-0686">Riboflavin biosynthesis</keyword>
<evidence type="ECO:0000313" key="9">
    <source>
        <dbReference type="Proteomes" id="UP000008392"/>
    </source>
</evidence>
<feature type="binding site" evidence="7">
    <location>
        <begin position="126"/>
        <end position="128"/>
    </location>
    <ligand>
        <name>5-amino-6-(D-ribitylamino)uracil</name>
        <dbReference type="ChEBI" id="CHEBI:15934"/>
    </ligand>
</feature>
<feature type="binding site" evidence="7">
    <location>
        <position position="68"/>
    </location>
    <ligand>
        <name>5-amino-6-(D-ribitylamino)uracil</name>
        <dbReference type="ChEBI" id="CHEBI:15934"/>
    </ligand>
</feature>
<keyword evidence="5 7" id="KW-0808">Transferase</keyword>
<evidence type="ECO:0000313" key="8">
    <source>
        <dbReference type="EMBL" id="AEK63891.1"/>
    </source>
</evidence>
<dbReference type="Gene3D" id="3.40.50.960">
    <property type="entry name" value="Lumazine/riboflavin synthase"/>
    <property type="match status" value="1"/>
</dbReference>
<name>G0AE42_COLFT</name>
<dbReference type="STRING" id="1005048.CFU_4069"/>
<dbReference type="EC" id="2.5.1.78" evidence="3 7"/>
<dbReference type="HOGENOM" id="CLU_089358_0_0_4"/>
<evidence type="ECO:0000256" key="6">
    <source>
        <dbReference type="ARBA" id="ARBA00048785"/>
    </source>
</evidence>
<dbReference type="NCBIfam" id="NF009084">
    <property type="entry name" value="PRK12419.1"/>
    <property type="match status" value="1"/>
</dbReference>
<dbReference type="PANTHER" id="PTHR21058:SF0">
    <property type="entry name" value="6,7-DIMETHYL-8-RIBITYLLUMAZINE SYNTHASE"/>
    <property type="match status" value="1"/>
</dbReference>
<sequence>MLPGRRLCRCQRRLIPMDFAWVRASFRSNTPCFIHLNRSSQMQQQHNPAVDRSKTPCGERIAFIQAGWHRDIVDQCRIAFIAEIAKAGYSEQDIDFFEVAGAFEIPLHAKLLANSSRYAAVVATGLVVDGGIYRHEFVAQAVISGLMQVQLETGVPVLSAVLTPHHFHAGEEHHKYFFEHFLVKGAEAARACADTIQKLRLLKSGQPAVRALHSA</sequence>
<dbReference type="eggNOG" id="COG0054">
    <property type="taxonomic scope" value="Bacteria"/>
</dbReference>
<dbReference type="InterPro" id="IPR034964">
    <property type="entry name" value="LS"/>
</dbReference>
<dbReference type="HAMAP" id="MF_00178">
    <property type="entry name" value="Lumazine_synth"/>
    <property type="match status" value="1"/>
</dbReference>
<keyword evidence="9" id="KW-1185">Reference proteome</keyword>
<dbReference type="GO" id="GO:0005829">
    <property type="term" value="C:cytosol"/>
    <property type="evidence" value="ECO:0007669"/>
    <property type="project" value="TreeGrafter"/>
</dbReference>
<reference evidence="8 9" key="4">
    <citation type="journal article" date="2010" name="Environ. Microbiol.">
        <title>The bacterial genus Collimonas: mycophagy, weathering and other adaptive solutions to life in oligotrophic soil environments.</title>
        <authorList>
            <person name="Leveau J.H."/>
            <person name="Uroz S."/>
            <person name="de Boer W."/>
        </authorList>
    </citation>
    <scope>NUCLEOTIDE SEQUENCE [LARGE SCALE GENOMIC DNA]</scope>
    <source>
        <strain evidence="8 9">Ter331</strain>
    </source>
</reference>
<organism evidence="8 9">
    <name type="scientific">Collimonas fungivorans (strain Ter331)</name>
    <dbReference type="NCBI Taxonomy" id="1005048"/>
    <lineage>
        <taxon>Bacteria</taxon>
        <taxon>Pseudomonadati</taxon>
        <taxon>Pseudomonadota</taxon>
        <taxon>Betaproteobacteria</taxon>
        <taxon>Burkholderiales</taxon>
        <taxon>Oxalobacteraceae</taxon>
        <taxon>Collimonas</taxon>
    </lineage>
</organism>
<dbReference type="Proteomes" id="UP000008392">
    <property type="component" value="Chromosome"/>
</dbReference>
<dbReference type="KEGG" id="cfu:CFU_4069"/>
<dbReference type="SUPFAM" id="SSF52121">
    <property type="entry name" value="Lumazine synthase"/>
    <property type="match status" value="1"/>
</dbReference>
<dbReference type="GO" id="GO:0009349">
    <property type="term" value="C:riboflavin synthase complex"/>
    <property type="evidence" value="ECO:0007669"/>
    <property type="project" value="InterPro"/>
</dbReference>
<dbReference type="InterPro" id="IPR002180">
    <property type="entry name" value="LS/RS"/>
</dbReference>
<dbReference type="GO" id="GO:0000906">
    <property type="term" value="F:6,7-dimethyl-8-ribityllumazine synthase activity"/>
    <property type="evidence" value="ECO:0007669"/>
    <property type="project" value="UniProtKB-UniRule"/>
</dbReference>
<feature type="binding site" evidence="7">
    <location>
        <begin position="102"/>
        <end position="104"/>
    </location>
    <ligand>
        <name>5-amino-6-(D-ribitylamino)uracil</name>
        <dbReference type="ChEBI" id="CHEBI:15934"/>
    </ligand>
</feature>
<dbReference type="UniPathway" id="UPA00275">
    <property type="reaction ID" value="UER00404"/>
</dbReference>
<dbReference type="AlphaFoldDB" id="G0AE42"/>
<dbReference type="Pfam" id="PF00885">
    <property type="entry name" value="DMRL_synthase"/>
    <property type="match status" value="1"/>
</dbReference>
<reference evidence="8 9" key="5">
    <citation type="journal article" date="2011" name="ISME J.">
        <title>Dual transcriptional profiling of a bacterial/fungal confrontation: Collimonas fungivorans versus Aspergillus niger.</title>
        <authorList>
            <person name="Mela F."/>
            <person name="Fritsche K."/>
            <person name="de Boer W."/>
            <person name="van Veen J.A."/>
            <person name="de Graaff L.H."/>
            <person name="van den Berg M."/>
            <person name="Leveau J.H."/>
        </authorList>
    </citation>
    <scope>NUCLEOTIDE SEQUENCE [LARGE SCALE GENOMIC DNA]</scope>
    <source>
        <strain evidence="8 9">Ter331</strain>
    </source>
</reference>
<feature type="binding site" evidence="7">
    <location>
        <position position="173"/>
    </location>
    <ligand>
        <name>(2S)-2-hydroxy-3-oxobutyl phosphate</name>
        <dbReference type="ChEBI" id="CHEBI:58830"/>
    </ligand>
</feature>